<proteinExistence type="predicted"/>
<keyword evidence="2" id="KW-1185">Reference proteome</keyword>
<name>K9YZD0_DACS8</name>
<dbReference type="SUPFAM" id="SSF143847">
    <property type="entry name" value="XisI-like"/>
    <property type="match status" value="1"/>
</dbReference>
<gene>
    <name evidence="1" type="ORF">Dacsa_3342</name>
</gene>
<sequence>MDRLETYRDSIKKVLTEYHNWVSSAANLKQESCLIFDETHDQYLWLFLGWEGKKKISLIQVHIRIKNNKIYIEEDWTEEGIANELLREGIEQEEIVLAFYDPKHREFTDFAIA</sequence>
<dbReference type="HOGENOM" id="CLU_149829_1_0_3"/>
<dbReference type="Pfam" id="PF08869">
    <property type="entry name" value="XisI"/>
    <property type="match status" value="1"/>
</dbReference>
<dbReference type="eggNOG" id="ENOG5030QMB">
    <property type="taxonomic scope" value="Bacteria"/>
</dbReference>
<protein>
    <submittedName>
        <fullName evidence="1">XisI protein</fullName>
    </submittedName>
</protein>
<dbReference type="PATRIC" id="fig|13035.3.peg.3787"/>
<dbReference type="OrthoDB" id="467081at2"/>
<organism evidence="1 2">
    <name type="scientific">Dactylococcopsis salina (strain PCC 8305)</name>
    <name type="common">Myxobactron salinum</name>
    <dbReference type="NCBI Taxonomy" id="13035"/>
    <lineage>
        <taxon>Bacteria</taxon>
        <taxon>Bacillati</taxon>
        <taxon>Cyanobacteriota</taxon>
        <taxon>Cyanophyceae</taxon>
        <taxon>Nodosilineales</taxon>
        <taxon>Cymatolegaceae</taxon>
        <taxon>Dactylococcopsis</taxon>
    </lineage>
</organism>
<reference evidence="1" key="1">
    <citation type="submission" date="2012-04" db="EMBL/GenBank/DDBJ databases">
        <title>Finished genome of Dactylococcopsis salina PCC 8305.</title>
        <authorList>
            <consortium name="US DOE Joint Genome Institute"/>
            <person name="Gugger M."/>
            <person name="Coursin T."/>
            <person name="Rippka R."/>
            <person name="Tandeau De Marsac N."/>
            <person name="Huntemann M."/>
            <person name="Wei C.-L."/>
            <person name="Han J."/>
            <person name="Detter J.C."/>
            <person name="Han C."/>
            <person name="Tapia R."/>
            <person name="Daligault H."/>
            <person name="Chen A."/>
            <person name="Krypides N."/>
            <person name="Mavromatis K."/>
            <person name="Markowitz V."/>
            <person name="Szeto E."/>
            <person name="Ivanova N."/>
            <person name="Ovchinnikova G."/>
            <person name="Pagani I."/>
            <person name="Pati A."/>
            <person name="Goodwin L."/>
            <person name="Peters L."/>
            <person name="Pitluck S."/>
            <person name="Woyke T."/>
            <person name="Kerfeld C."/>
        </authorList>
    </citation>
    <scope>NUCLEOTIDE SEQUENCE [LARGE SCALE GENOMIC DNA]</scope>
    <source>
        <strain evidence="1">PCC 8305</strain>
    </source>
</reference>
<accession>K9YZD0</accession>
<dbReference type="STRING" id="13035.Dacsa_3342"/>
<dbReference type="Gene3D" id="3.30.310.110">
    <property type="entry name" value="XisI-like"/>
    <property type="match status" value="1"/>
</dbReference>
<dbReference type="InterPro" id="IPR035943">
    <property type="entry name" value="XisI-like_sf"/>
</dbReference>
<evidence type="ECO:0000313" key="2">
    <source>
        <dbReference type="Proteomes" id="UP000010482"/>
    </source>
</evidence>
<dbReference type="InterPro" id="IPR014968">
    <property type="entry name" value="XisI"/>
</dbReference>
<dbReference type="CDD" id="cd16382">
    <property type="entry name" value="XisI-like"/>
    <property type="match status" value="1"/>
</dbReference>
<dbReference type="RefSeq" id="WP_015230822.1">
    <property type="nucleotide sequence ID" value="NC_019780.1"/>
</dbReference>
<evidence type="ECO:0000313" key="1">
    <source>
        <dbReference type="EMBL" id="AFZ51847.1"/>
    </source>
</evidence>
<dbReference type="AlphaFoldDB" id="K9YZD0"/>
<dbReference type="KEGG" id="dsl:Dacsa_3342"/>
<dbReference type="EMBL" id="CP003944">
    <property type="protein sequence ID" value="AFZ51847.1"/>
    <property type="molecule type" value="Genomic_DNA"/>
</dbReference>
<dbReference type="Proteomes" id="UP000010482">
    <property type="component" value="Chromosome"/>
</dbReference>